<feature type="transmembrane region" description="Helical" evidence="1">
    <location>
        <begin position="33"/>
        <end position="50"/>
    </location>
</feature>
<evidence type="ECO:0000313" key="3">
    <source>
        <dbReference type="Proteomes" id="UP001559623"/>
    </source>
</evidence>
<evidence type="ECO:0000313" key="2">
    <source>
        <dbReference type="EMBL" id="MEX5286202.1"/>
    </source>
</evidence>
<comment type="caution">
    <text evidence="2">The sequence shown here is derived from an EMBL/GenBank/DDBJ whole genome shotgun (WGS) entry which is preliminary data.</text>
</comment>
<proteinExistence type="predicted"/>
<feature type="transmembrane region" description="Helical" evidence="1">
    <location>
        <begin position="57"/>
        <end position="79"/>
    </location>
</feature>
<accession>A0ABV3X7N3</accession>
<dbReference type="EMBL" id="JARVLH010000008">
    <property type="protein sequence ID" value="MEX5286202.1"/>
    <property type="molecule type" value="Genomic_DNA"/>
</dbReference>
<dbReference type="RefSeq" id="WP_368847920.1">
    <property type="nucleotide sequence ID" value="NZ_CP194411.1"/>
</dbReference>
<keyword evidence="1" id="KW-0472">Membrane</keyword>
<keyword evidence="1" id="KW-0812">Transmembrane</keyword>
<sequence length="80" mass="8516">MLDIIAALAIGLLLLCILAKILALPFRLLKKFIVNSVVGAVLLAIVKFLGFKVTINILTALLAGIFGIPGVLLVLAWSYL</sequence>
<name>A0ABV3X7N3_9FIRM</name>
<keyword evidence="3" id="KW-1185">Reference proteome</keyword>
<protein>
    <submittedName>
        <fullName evidence="2">Pro-sigmaK processing inhibitor BofA family protein</fullName>
    </submittedName>
</protein>
<evidence type="ECO:0000256" key="1">
    <source>
        <dbReference type="SAM" id="Phobius"/>
    </source>
</evidence>
<dbReference type="Proteomes" id="UP001559623">
    <property type="component" value="Unassembled WGS sequence"/>
</dbReference>
<gene>
    <name evidence="2" type="ORF">QCO44_11335</name>
</gene>
<dbReference type="InterPro" id="IPR010001">
    <property type="entry name" value="BofA"/>
</dbReference>
<reference evidence="2 3" key="1">
    <citation type="submission" date="2023-04" db="EMBL/GenBank/DDBJ databases">
        <title>Genome Sequence of Selenomonas sputigena ATCC 33150.</title>
        <authorList>
            <person name="Miller D.P."/>
            <person name="Anvari S."/>
            <person name="Polson S.W."/>
            <person name="Macdonald M."/>
            <person name="Mcdowell J.V."/>
        </authorList>
    </citation>
    <scope>NUCLEOTIDE SEQUENCE [LARGE SCALE GENOMIC DNA]</scope>
    <source>
        <strain evidence="2 3">ATCC 33150</strain>
    </source>
</reference>
<organism evidence="2 3">
    <name type="scientific">Selenomonas sputigena</name>
    <dbReference type="NCBI Taxonomy" id="69823"/>
    <lineage>
        <taxon>Bacteria</taxon>
        <taxon>Bacillati</taxon>
        <taxon>Bacillota</taxon>
        <taxon>Negativicutes</taxon>
        <taxon>Selenomonadales</taxon>
        <taxon>Selenomonadaceae</taxon>
        <taxon>Selenomonas</taxon>
    </lineage>
</organism>
<dbReference type="Pfam" id="PF07441">
    <property type="entry name" value="BofA"/>
    <property type="match status" value="1"/>
</dbReference>
<keyword evidence="1" id="KW-1133">Transmembrane helix</keyword>